<name>A0A821XMX9_9BILA</name>
<evidence type="ECO:0000313" key="1">
    <source>
        <dbReference type="EMBL" id="CAF4948807.1"/>
    </source>
</evidence>
<organism evidence="1 2">
    <name type="scientific">Rotaria socialis</name>
    <dbReference type="NCBI Taxonomy" id="392032"/>
    <lineage>
        <taxon>Eukaryota</taxon>
        <taxon>Metazoa</taxon>
        <taxon>Spiralia</taxon>
        <taxon>Gnathifera</taxon>
        <taxon>Rotifera</taxon>
        <taxon>Eurotatoria</taxon>
        <taxon>Bdelloidea</taxon>
        <taxon>Philodinida</taxon>
        <taxon>Philodinidae</taxon>
        <taxon>Rotaria</taxon>
    </lineage>
</organism>
<proteinExistence type="predicted"/>
<protein>
    <submittedName>
        <fullName evidence="1">Uncharacterized protein</fullName>
    </submittedName>
</protein>
<gene>
    <name evidence="1" type="ORF">QYT958_LOCUS33314</name>
</gene>
<dbReference type="EMBL" id="CAJOBR010022635">
    <property type="protein sequence ID" value="CAF4948807.1"/>
    <property type="molecule type" value="Genomic_DNA"/>
</dbReference>
<feature type="non-terminal residue" evidence="1">
    <location>
        <position position="1"/>
    </location>
</feature>
<dbReference type="AlphaFoldDB" id="A0A821XMX9"/>
<evidence type="ECO:0000313" key="2">
    <source>
        <dbReference type="Proteomes" id="UP000663848"/>
    </source>
</evidence>
<reference evidence="1" key="1">
    <citation type="submission" date="2021-02" db="EMBL/GenBank/DDBJ databases">
        <authorList>
            <person name="Nowell W R."/>
        </authorList>
    </citation>
    <scope>NUCLEOTIDE SEQUENCE</scope>
</reference>
<sequence>MQFQVGAYMQFQVSSLLANERIIRFWNSWLMYISIFRLCQVVSIMEIPGGFGFNLVLWPA</sequence>
<accession>A0A821XMX9</accession>
<dbReference type="Proteomes" id="UP000663848">
    <property type="component" value="Unassembled WGS sequence"/>
</dbReference>
<comment type="caution">
    <text evidence="1">The sequence shown here is derived from an EMBL/GenBank/DDBJ whole genome shotgun (WGS) entry which is preliminary data.</text>
</comment>